<evidence type="ECO:0000256" key="4">
    <source>
        <dbReference type="SAM" id="MobiDB-lite"/>
    </source>
</evidence>
<dbReference type="OrthoDB" id="194307at2157"/>
<proteinExistence type="inferred from homology"/>
<dbReference type="GO" id="GO:1904680">
    <property type="term" value="F:peptide transmembrane transporter activity"/>
    <property type="evidence" value="ECO:0007669"/>
    <property type="project" value="TreeGrafter"/>
</dbReference>
<dbReference type="Proteomes" id="UP000034723">
    <property type="component" value="Chromosome"/>
</dbReference>
<dbReference type="STRING" id="113653.GAH_00403"/>
<name>A0A0F7IF41_9EURY</name>
<dbReference type="PANTHER" id="PTHR30290">
    <property type="entry name" value="PERIPLASMIC BINDING COMPONENT OF ABC TRANSPORTER"/>
    <property type="match status" value="1"/>
</dbReference>
<protein>
    <submittedName>
        <fullName evidence="6">ABC-type dipeptide transport system, periplasmic component</fullName>
    </submittedName>
</protein>
<dbReference type="Gene3D" id="3.10.105.10">
    <property type="entry name" value="Dipeptide-binding Protein, Domain 3"/>
    <property type="match status" value="2"/>
</dbReference>
<keyword evidence="3" id="KW-0732">Signal</keyword>
<reference evidence="6 7" key="1">
    <citation type="submission" date="2015-04" db="EMBL/GenBank/DDBJ databases">
        <title>The complete genome sequence of the hyperthermophilic, obligate iron-reducing archaeon Geoglobus ahangari strain 234T.</title>
        <authorList>
            <person name="Manzella M.P."/>
            <person name="Holmes D.E."/>
            <person name="Rocheleau J.M."/>
            <person name="Chung A."/>
            <person name="Reguera G."/>
            <person name="Kashefi K."/>
        </authorList>
    </citation>
    <scope>NUCLEOTIDE SEQUENCE [LARGE SCALE GENOMIC DNA]</scope>
    <source>
        <strain evidence="6 7">234</strain>
    </source>
</reference>
<dbReference type="EMBL" id="CP011267">
    <property type="protein sequence ID" value="AKG92245.1"/>
    <property type="molecule type" value="Genomic_DNA"/>
</dbReference>
<dbReference type="InParanoid" id="A0A0F7IF41"/>
<gene>
    <name evidence="6" type="ORF">GAH_00403</name>
</gene>
<evidence type="ECO:0000259" key="5">
    <source>
        <dbReference type="Pfam" id="PF00496"/>
    </source>
</evidence>
<keyword evidence="2" id="KW-0813">Transport</keyword>
<evidence type="ECO:0000256" key="2">
    <source>
        <dbReference type="ARBA" id="ARBA00022448"/>
    </source>
</evidence>
<dbReference type="Pfam" id="PF00496">
    <property type="entry name" value="SBP_bac_5"/>
    <property type="match status" value="1"/>
</dbReference>
<feature type="region of interest" description="Disordered" evidence="4">
    <location>
        <begin position="25"/>
        <end position="51"/>
    </location>
</feature>
<dbReference type="RefSeq" id="WP_048094450.1">
    <property type="nucleotide sequence ID" value="NZ_CP011267.1"/>
</dbReference>
<comment type="similarity">
    <text evidence="1">Belongs to the bacterial solute-binding protein 5 family.</text>
</comment>
<dbReference type="HOGENOM" id="CLU_390634_0_0_2"/>
<feature type="compositionally biased region" description="Low complexity" evidence="4">
    <location>
        <begin position="25"/>
        <end position="48"/>
    </location>
</feature>
<dbReference type="PATRIC" id="fig|113653.22.peg.405"/>
<evidence type="ECO:0000256" key="3">
    <source>
        <dbReference type="ARBA" id="ARBA00022729"/>
    </source>
</evidence>
<dbReference type="AlphaFoldDB" id="A0A0F7IF41"/>
<dbReference type="GeneID" id="24802987"/>
<dbReference type="KEGG" id="gah:GAH_00403"/>
<accession>A0A0F7IF41</accession>
<dbReference type="Gene3D" id="3.40.190.10">
    <property type="entry name" value="Periplasmic binding protein-like II"/>
    <property type="match status" value="2"/>
</dbReference>
<evidence type="ECO:0000313" key="7">
    <source>
        <dbReference type="Proteomes" id="UP000034723"/>
    </source>
</evidence>
<organism evidence="6 7">
    <name type="scientific">Geoglobus ahangari</name>
    <dbReference type="NCBI Taxonomy" id="113653"/>
    <lineage>
        <taxon>Archaea</taxon>
        <taxon>Methanobacteriati</taxon>
        <taxon>Methanobacteriota</taxon>
        <taxon>Archaeoglobi</taxon>
        <taxon>Archaeoglobales</taxon>
        <taxon>Archaeoglobaceae</taxon>
        <taxon>Geoglobus</taxon>
    </lineage>
</organism>
<evidence type="ECO:0000256" key="1">
    <source>
        <dbReference type="ARBA" id="ARBA00005695"/>
    </source>
</evidence>
<dbReference type="PANTHER" id="PTHR30290:SF9">
    <property type="entry name" value="OLIGOPEPTIDE-BINDING PROTEIN APPA"/>
    <property type="match status" value="1"/>
</dbReference>
<dbReference type="InterPro" id="IPR000914">
    <property type="entry name" value="SBP_5_dom"/>
</dbReference>
<keyword evidence="7" id="KW-1185">Reference proteome</keyword>
<sequence length="706" mass="79720">MRKIVLVLFVLVALGLVFAGCTQQQEKPAATPTPTPEKTATPAPTETPSIPEGVRIVETEKYYVIVGEKGKVESVSAPGGKKVIRVSYVVDEENTPSIEELMEKGLGFGAINPAFWRDTAFDALVKAARKETNPEIRTALFEAMYIIANDESPLLTFGQNKQLRVYWSWLEGRYYHPTLAERYDLLWEDPNAPSIEIGVKDYVNDPNTYVIGTIGWPESFDPATTYETFGWEIWHQIGDTLVTYWKEETEEVSPDLAVAWAHNEDGTEWYFVIRGGVVAYDPWNDKTYPIDATDVAFSIWRVKRIGHSVSWMLDFVDVDNSTAMTEEEFKNVLANEKLYAEFKGKAGEVKSLDELLNMFGYSGETAGVYKLKLPEPYSPILGILADPFLSVLPMEYLLGDKYEEALQASDNGKNPSAWEAYVSEGKEDATHQLMHQKPVGTGPYYIAEYEENSYIVAKKNPYYWGKSLWDEMYSGGDKAMHDTVIWIINNDAVSRVNLFKTGTVDVVALPPERLEDAKGLTLEGYESVVKTDLLQPVITYGVFNTYKEPFNNKLVREALAYATPYDTISKNVYSGLLERNYAAIPKGWPGYTEYGIKKYTFDMNKAKELIEKSGIDPTKYSIEITYNTGNSAREKIATLLQNTWSQLGFQVTVNGLEWPVYLSKGEHGQFDFYIIGWVPDYLDTDNWVGPLYYGATAFKEVTVTVE</sequence>
<dbReference type="SUPFAM" id="SSF53850">
    <property type="entry name" value="Periplasmic binding protein-like II"/>
    <property type="match status" value="2"/>
</dbReference>
<dbReference type="GO" id="GO:0015833">
    <property type="term" value="P:peptide transport"/>
    <property type="evidence" value="ECO:0007669"/>
    <property type="project" value="TreeGrafter"/>
</dbReference>
<evidence type="ECO:0000313" key="6">
    <source>
        <dbReference type="EMBL" id="AKG92245.1"/>
    </source>
</evidence>
<dbReference type="InterPro" id="IPR039424">
    <property type="entry name" value="SBP_5"/>
</dbReference>
<feature type="domain" description="Solute-binding protein family 5" evidence="5">
    <location>
        <begin position="251"/>
        <end position="696"/>
    </location>
</feature>
<dbReference type="PROSITE" id="PS51257">
    <property type="entry name" value="PROKAR_LIPOPROTEIN"/>
    <property type="match status" value="1"/>
</dbReference>